<accession>A0A9Q4E7Q3</accession>
<evidence type="ECO:0000313" key="4">
    <source>
        <dbReference type="EMBL" id="MCY8458478.1"/>
    </source>
</evidence>
<protein>
    <submittedName>
        <fullName evidence="4">Phage terminase small subunit</fullName>
    </submittedName>
</protein>
<dbReference type="InterPro" id="IPR018925">
    <property type="entry name" value="XtmA-like_N"/>
</dbReference>
<evidence type="ECO:0000259" key="3">
    <source>
        <dbReference type="Pfam" id="PF10668"/>
    </source>
</evidence>
<dbReference type="AlphaFoldDB" id="A0A9Q4E7Q3"/>
<sequence>MPRPRDPRRDEAFHLWEESGGSKKLKDIAEQLNVTSSTIRKWKANDKWEEKIKGSAPKSKGSALLRRGAPKGNKNAIGNKGGRAPLGNKNAIGNKGGAAPLRNQNAVTHGFFSKFLPEETLSIMEGIQERSPVNMIWDQIQIQYAAIIRAQKIMFVSDKQEMIKELKKKKSVLSETNEVEEEEYEFQFSWDRHATFLNAQSRAMAELRNLIKQFDELAHSEDERRLKLEHMCLNINKKKLEIEELTEEDKPFEITIVNKGDDSD</sequence>
<feature type="domain" description="PBSX phage terminase small subunit-like N-terminal" evidence="3">
    <location>
        <begin position="1"/>
        <end position="60"/>
    </location>
</feature>
<evidence type="ECO:0000256" key="1">
    <source>
        <dbReference type="SAM" id="Coils"/>
    </source>
</evidence>
<organism evidence="4 5">
    <name type="scientific">Bacillus spizizenii</name>
    <name type="common">Bacillus subtilis subsp. spizizenii</name>
    <dbReference type="NCBI Taxonomy" id="96241"/>
    <lineage>
        <taxon>Bacteria</taxon>
        <taxon>Bacillati</taxon>
        <taxon>Bacillota</taxon>
        <taxon>Bacilli</taxon>
        <taxon>Bacillales</taxon>
        <taxon>Bacillaceae</taxon>
        <taxon>Bacillus</taxon>
    </lineage>
</organism>
<name>A0A9Q4E7Q3_BACSC</name>
<dbReference type="NCBIfam" id="NF040601">
    <property type="entry name" value="TerS_not_xtmA"/>
    <property type="match status" value="2"/>
</dbReference>
<comment type="caution">
    <text evidence="4">The sequence shown here is derived from an EMBL/GenBank/DDBJ whole genome shotgun (WGS) entry which is preliminary data.</text>
</comment>
<feature type="region of interest" description="Disordered" evidence="2">
    <location>
        <begin position="50"/>
        <end position="88"/>
    </location>
</feature>
<feature type="coiled-coil region" evidence="1">
    <location>
        <begin position="156"/>
        <end position="248"/>
    </location>
</feature>
<proteinExistence type="predicted"/>
<gene>
    <name evidence="4" type="primary">terS</name>
    <name evidence="4" type="ORF">MOC89_16570</name>
</gene>
<dbReference type="Proteomes" id="UP001078573">
    <property type="component" value="Unassembled WGS sequence"/>
</dbReference>
<dbReference type="EMBL" id="JALAPQ010000021">
    <property type="protein sequence ID" value="MCY8458478.1"/>
    <property type="molecule type" value="Genomic_DNA"/>
</dbReference>
<keyword evidence="1" id="KW-0175">Coiled coil</keyword>
<evidence type="ECO:0000256" key="2">
    <source>
        <dbReference type="SAM" id="MobiDB-lite"/>
    </source>
</evidence>
<evidence type="ECO:0000313" key="5">
    <source>
        <dbReference type="Proteomes" id="UP001078573"/>
    </source>
</evidence>
<dbReference type="Pfam" id="PF10668">
    <property type="entry name" value="Phage_terminase"/>
    <property type="match status" value="1"/>
</dbReference>
<reference evidence="4" key="1">
    <citation type="submission" date="2022-02" db="EMBL/GenBank/DDBJ databases">
        <title>Crop Bioprotection Bacillus Genome Sequencing.</title>
        <authorList>
            <person name="Dunlap C."/>
        </authorList>
    </citation>
    <scope>NUCLEOTIDE SEQUENCE</scope>
    <source>
        <strain evidence="4">WR1O2A-53</strain>
    </source>
</reference>